<dbReference type="AlphaFoldDB" id="A0A3B0WIK3"/>
<reference evidence="1" key="1">
    <citation type="submission" date="2018-06" db="EMBL/GenBank/DDBJ databases">
        <authorList>
            <person name="Zhirakovskaya E."/>
        </authorList>
    </citation>
    <scope>NUCLEOTIDE SEQUENCE</scope>
</reference>
<protein>
    <submittedName>
        <fullName evidence="1">Transketolase</fullName>
        <ecNumber evidence="1">2.2.1.1</ecNumber>
    </submittedName>
</protein>
<proteinExistence type="predicted"/>
<dbReference type="Gene3D" id="3.40.50.920">
    <property type="match status" value="1"/>
</dbReference>
<name>A0A3B0WIK3_9ZZZZ</name>
<dbReference type="SUPFAM" id="SSF52922">
    <property type="entry name" value="TK C-terminal domain-like"/>
    <property type="match status" value="1"/>
</dbReference>
<dbReference type="EMBL" id="UOFF01000126">
    <property type="protein sequence ID" value="VAW55838.1"/>
    <property type="molecule type" value="Genomic_DNA"/>
</dbReference>
<dbReference type="InterPro" id="IPR009014">
    <property type="entry name" value="Transketo_C/PFOR_II"/>
</dbReference>
<keyword evidence="1" id="KW-0808">Transferase</keyword>
<accession>A0A3B0WIK3</accession>
<feature type="non-terminal residue" evidence="1">
    <location>
        <position position="1"/>
    </location>
</feature>
<dbReference type="EC" id="2.2.1.1" evidence="1"/>
<evidence type="ECO:0000313" key="1">
    <source>
        <dbReference type="EMBL" id="VAW55838.1"/>
    </source>
</evidence>
<dbReference type="GO" id="GO:0004802">
    <property type="term" value="F:transketolase activity"/>
    <property type="evidence" value="ECO:0007669"/>
    <property type="project" value="UniProtKB-EC"/>
</dbReference>
<sequence length="37" mass="3878">DAVVGIDHFGESAPAGDLFKEFGFTVENVVKAVEGIL</sequence>
<organism evidence="1">
    <name type="scientific">hydrothermal vent metagenome</name>
    <dbReference type="NCBI Taxonomy" id="652676"/>
    <lineage>
        <taxon>unclassified sequences</taxon>
        <taxon>metagenomes</taxon>
        <taxon>ecological metagenomes</taxon>
    </lineage>
</organism>
<gene>
    <name evidence="1" type="ORF">MNBD_GAMMA07-1283</name>
</gene>